<dbReference type="Proteomes" id="UP000295008">
    <property type="component" value="Unassembled WGS sequence"/>
</dbReference>
<evidence type="ECO:0000313" key="1">
    <source>
        <dbReference type="EMBL" id="TCL74262.1"/>
    </source>
</evidence>
<gene>
    <name evidence="1" type="ORF">EDC14_1004200</name>
</gene>
<sequence>MAFNNNFYDKFYYLRIIHCRISTDKSCKTFMDCLSAISFGFSSKIAIRWHWFLSLLPIQFIHNLCTVSIKPLGIFRAMNIQQIAKPPLQFITERTRAAAGQE</sequence>
<accession>A0A4R1S717</accession>
<organism evidence="1 2">
    <name type="scientific">Hydrogenispora ethanolica</name>
    <dbReference type="NCBI Taxonomy" id="1082276"/>
    <lineage>
        <taxon>Bacteria</taxon>
        <taxon>Bacillati</taxon>
        <taxon>Bacillota</taxon>
        <taxon>Hydrogenispora</taxon>
    </lineage>
</organism>
<dbReference type="AlphaFoldDB" id="A0A4R1S717"/>
<dbReference type="EMBL" id="SLUN01000004">
    <property type="protein sequence ID" value="TCL74262.1"/>
    <property type="molecule type" value="Genomic_DNA"/>
</dbReference>
<reference evidence="1 2" key="1">
    <citation type="submission" date="2019-03" db="EMBL/GenBank/DDBJ databases">
        <title>Genomic Encyclopedia of Type Strains, Phase IV (KMG-IV): sequencing the most valuable type-strain genomes for metagenomic binning, comparative biology and taxonomic classification.</title>
        <authorList>
            <person name="Goeker M."/>
        </authorList>
    </citation>
    <scope>NUCLEOTIDE SEQUENCE [LARGE SCALE GENOMIC DNA]</scope>
    <source>
        <strain evidence="1 2">LX-B</strain>
    </source>
</reference>
<proteinExistence type="predicted"/>
<protein>
    <submittedName>
        <fullName evidence="1">Uncharacterized protein</fullName>
    </submittedName>
</protein>
<evidence type="ECO:0000313" key="2">
    <source>
        <dbReference type="Proteomes" id="UP000295008"/>
    </source>
</evidence>
<name>A0A4R1S717_HYDET</name>
<keyword evidence="2" id="KW-1185">Reference proteome</keyword>
<comment type="caution">
    <text evidence="1">The sequence shown here is derived from an EMBL/GenBank/DDBJ whole genome shotgun (WGS) entry which is preliminary data.</text>
</comment>